<dbReference type="InterPro" id="IPR036188">
    <property type="entry name" value="FAD/NAD-bd_sf"/>
</dbReference>
<dbReference type="Proteomes" id="UP000094622">
    <property type="component" value="Unassembled WGS sequence"/>
</dbReference>
<dbReference type="EC" id="1.4.3.19" evidence="3"/>
<dbReference type="AlphaFoldDB" id="A0A1E3H549"/>
<proteinExistence type="predicted"/>
<evidence type="ECO:0000313" key="4">
    <source>
        <dbReference type="Proteomes" id="UP000094622"/>
    </source>
</evidence>
<dbReference type="Gene3D" id="3.30.9.10">
    <property type="entry name" value="D-Amino Acid Oxidase, subunit A, domain 2"/>
    <property type="match status" value="1"/>
</dbReference>
<protein>
    <submittedName>
        <fullName evidence="3">Glycine oxidase</fullName>
        <ecNumber evidence="3">1.4.3.19</ecNumber>
    </submittedName>
</protein>
<name>A0A1E3H549_9HYPH</name>
<comment type="caution">
    <text evidence="3">The sequence shown here is derived from an EMBL/GenBank/DDBJ whole genome shotgun (WGS) entry which is preliminary data.</text>
</comment>
<dbReference type="SUPFAM" id="SSF54373">
    <property type="entry name" value="FAD-linked reductases, C-terminal domain"/>
    <property type="match status" value="1"/>
</dbReference>
<dbReference type="RefSeq" id="WP_083255543.1">
    <property type="nucleotide sequence ID" value="NZ_MCRJ01000021.1"/>
</dbReference>
<evidence type="ECO:0000313" key="3">
    <source>
        <dbReference type="EMBL" id="ODN71432.1"/>
    </source>
</evidence>
<dbReference type="GO" id="GO:0043799">
    <property type="term" value="F:glycine oxidase activity"/>
    <property type="evidence" value="ECO:0007669"/>
    <property type="project" value="UniProtKB-EC"/>
</dbReference>
<evidence type="ECO:0000256" key="1">
    <source>
        <dbReference type="ARBA" id="ARBA00023002"/>
    </source>
</evidence>
<feature type="domain" description="FAD dependent oxidoreductase" evidence="2">
    <location>
        <begin position="13"/>
        <end position="324"/>
    </location>
</feature>
<keyword evidence="4" id="KW-1185">Reference proteome</keyword>
<sequence>MSTSPSATGTAADLAVVGAGAAGLVTALMAMRAGLTVALYEQGGRDLSSSAAWRAGGMLAPYCEAEGAEDDVVRLGLRSMRIWPSLHRNVGTEGTLVVAPPRDLAGLQRFARLTEGHEAVDAAEIKLLEPDLAGRYRTGLFYPGEGHLNPREVMPAMLGELERGGTRTHFGWTGDIGMLREGRIADCRGLGARDRFADLRGVKGEMAVIRAPDVALNRPVRLLHHRHPLYVVPRGDGIHMIGATTVESDAGEAVTVRSAGELLTQAYAVHPAFGDAEIIEFNVGLRPAFPGNEPRIVDTGRVIAVNGLYRHGWLIAPAMAEIVVGRITGTVQEHEVLTCA</sequence>
<keyword evidence="1 3" id="KW-0560">Oxidoreductase</keyword>
<accession>A0A1E3H549</accession>
<reference evidence="3 4" key="1">
    <citation type="submission" date="2016-07" db="EMBL/GenBank/DDBJ databases">
        <title>Draft Genome Sequence of Methylobrevis pamukkalensis PK2.</title>
        <authorList>
            <person name="Vasilenko O.V."/>
            <person name="Doronina N.V."/>
            <person name="Shmareva M.N."/>
            <person name="Tarlachkov S.V."/>
            <person name="Mustakhimov I."/>
            <person name="Trotsenko Y.A."/>
        </authorList>
    </citation>
    <scope>NUCLEOTIDE SEQUENCE [LARGE SCALE GENOMIC DNA]</scope>
    <source>
        <strain evidence="3 4">PK2</strain>
    </source>
</reference>
<evidence type="ECO:0000259" key="2">
    <source>
        <dbReference type="Pfam" id="PF01266"/>
    </source>
</evidence>
<dbReference type="EMBL" id="MCRJ01000021">
    <property type="protein sequence ID" value="ODN71432.1"/>
    <property type="molecule type" value="Genomic_DNA"/>
</dbReference>
<dbReference type="SUPFAM" id="SSF51971">
    <property type="entry name" value="Nucleotide-binding domain"/>
    <property type="match status" value="1"/>
</dbReference>
<dbReference type="GO" id="GO:0005737">
    <property type="term" value="C:cytoplasm"/>
    <property type="evidence" value="ECO:0007669"/>
    <property type="project" value="TreeGrafter"/>
</dbReference>
<gene>
    <name evidence="3" type="primary">thiO_1</name>
    <name evidence="3" type="ORF">A6302_01209</name>
</gene>
<organism evidence="3 4">
    <name type="scientific">Methylobrevis pamukkalensis</name>
    <dbReference type="NCBI Taxonomy" id="1439726"/>
    <lineage>
        <taxon>Bacteria</taxon>
        <taxon>Pseudomonadati</taxon>
        <taxon>Pseudomonadota</taxon>
        <taxon>Alphaproteobacteria</taxon>
        <taxon>Hyphomicrobiales</taxon>
        <taxon>Pleomorphomonadaceae</taxon>
        <taxon>Methylobrevis</taxon>
    </lineage>
</organism>
<dbReference type="Gene3D" id="3.50.50.60">
    <property type="entry name" value="FAD/NAD(P)-binding domain"/>
    <property type="match status" value="1"/>
</dbReference>
<dbReference type="PANTHER" id="PTHR13847">
    <property type="entry name" value="SARCOSINE DEHYDROGENASE-RELATED"/>
    <property type="match status" value="1"/>
</dbReference>
<dbReference type="OrthoDB" id="9790035at2"/>
<dbReference type="PANTHER" id="PTHR13847:SF289">
    <property type="entry name" value="GLYCINE OXIDASE"/>
    <property type="match status" value="1"/>
</dbReference>
<dbReference type="PATRIC" id="fig|1439726.3.peg.1270"/>
<dbReference type="InterPro" id="IPR006076">
    <property type="entry name" value="FAD-dep_OxRdtase"/>
</dbReference>
<dbReference type="Pfam" id="PF01266">
    <property type="entry name" value="DAO"/>
    <property type="match status" value="1"/>
</dbReference>